<dbReference type="PANTHER" id="PTHR22878">
    <property type="entry name" value="DYNEIN HEAVY CHAIN 6, AXONEMAL-LIKE-RELATED"/>
    <property type="match status" value="1"/>
</dbReference>
<dbReference type="GO" id="GO:0051959">
    <property type="term" value="F:dynein light intermediate chain binding"/>
    <property type="evidence" value="ECO:0007669"/>
    <property type="project" value="InterPro"/>
</dbReference>
<sequence>MASASQRPSLPSLSGQGTDNDSRELLHRLPEIQPSTSQPRPPVHVKDPQAVLKQRVIRTQPSLNHLKAREQMFFPGWHTQSPSPQQKQEPHRRHEHLPLHLPPLKPATKKVVPAPSLPRQPFSIKRQLDMPSEVQIYEYSKDEFLMISHEGVVSMCKDELDFTTLERWEEEYDYHCKILRIPFFALFKKWKPFYFWHAWVRAKKITLAKGALIKDLFFVSQSLGPALIDIRKMCYQISETGLCHGLERKQTFTLREFQDTQFNQLQEVLNDLKKFQDLVKEVTVSACHNYLLEPRSKSGNRVEKKIISQISKSFLCSRLTCFIRLVGYLVINTLHTLIVNSVDKLLAVLQEKIRQTPSPETFQKWNQMSVAATDNADDETDKKSVESETPLHVQPMFISELMLDTRALTYKPSEENFQESMAEVIGWFEKTVKSVKTLTSKDFDSVTQAGVLEKEKLEIYEKSPSLEFVIESDGYLQSIIQKIKESLQVAFDAAKVYSHTYEHFRQFYKENESLDLDAMRQEDHDLSFFRQALELYHSEHKDALAITQKSQLGLLLVDKTQLKEKLVSSPLRCLEVINEILTQLARKKLDVIISETCEAQFKLEFTPSTTAEIANSLIFLDEIQERIAVLEEEQETVCQMYNLIKMYSIPTPPEDMVVFATLQPSIHSLHRIIDQAVAERDGSMEKFCTSLQKDIKELDNAVIISKHKLEDPQLLDIEADSAKVDLLLKEIQMSIDALQAQASTYTSYQKKFKVEVTKFDSLEELAAECKLKQLLWDSLDKWDDLQEGWRKTTLPQLELEQLNSQVNKYSKYVNQLEKGLPRNNAVPYLKEKVEVMKQRVG</sequence>
<gene>
    <name evidence="3" type="ORF">Q5P01_026142</name>
</gene>
<name>A0AA88J220_CHASR</name>
<dbReference type="GO" id="GO:0030286">
    <property type="term" value="C:dynein complex"/>
    <property type="evidence" value="ECO:0007669"/>
    <property type="project" value="InterPro"/>
</dbReference>
<evidence type="ECO:0000313" key="4">
    <source>
        <dbReference type="Proteomes" id="UP001187415"/>
    </source>
</evidence>
<protein>
    <recommendedName>
        <fullName evidence="2">Dynein heavy chain linker domain-containing protein</fullName>
    </recommendedName>
</protein>
<feature type="region of interest" description="Disordered" evidence="1">
    <location>
        <begin position="1"/>
        <end position="51"/>
    </location>
</feature>
<organism evidence="3 4">
    <name type="scientific">Channa striata</name>
    <name type="common">Snakehead murrel</name>
    <name type="synonym">Ophicephalus striatus</name>
    <dbReference type="NCBI Taxonomy" id="64152"/>
    <lineage>
        <taxon>Eukaryota</taxon>
        <taxon>Metazoa</taxon>
        <taxon>Chordata</taxon>
        <taxon>Craniata</taxon>
        <taxon>Vertebrata</taxon>
        <taxon>Euteleostomi</taxon>
        <taxon>Actinopterygii</taxon>
        <taxon>Neopterygii</taxon>
        <taxon>Teleostei</taxon>
        <taxon>Neoteleostei</taxon>
        <taxon>Acanthomorphata</taxon>
        <taxon>Anabantaria</taxon>
        <taxon>Anabantiformes</taxon>
        <taxon>Channoidei</taxon>
        <taxon>Channidae</taxon>
        <taxon>Channa</taxon>
    </lineage>
</organism>
<dbReference type="AlphaFoldDB" id="A0AA88J220"/>
<proteinExistence type="predicted"/>
<dbReference type="EMBL" id="JAUPFM010000022">
    <property type="protein sequence ID" value="KAK2815675.1"/>
    <property type="molecule type" value="Genomic_DNA"/>
</dbReference>
<dbReference type="Pfam" id="PF08393">
    <property type="entry name" value="DHC_N2"/>
    <property type="match status" value="1"/>
</dbReference>
<dbReference type="PANTHER" id="PTHR22878:SF68">
    <property type="entry name" value="DYNEIN HEAVY CHAIN 6, AXONEMAL-LIKE"/>
    <property type="match status" value="1"/>
</dbReference>
<evidence type="ECO:0000259" key="2">
    <source>
        <dbReference type="Pfam" id="PF08393"/>
    </source>
</evidence>
<accession>A0AA88J220</accession>
<dbReference type="GO" id="GO:0007018">
    <property type="term" value="P:microtubule-based movement"/>
    <property type="evidence" value="ECO:0007669"/>
    <property type="project" value="InterPro"/>
</dbReference>
<dbReference type="InterPro" id="IPR013602">
    <property type="entry name" value="Dynein_heavy_linker"/>
</dbReference>
<feature type="compositionally biased region" description="Polar residues" evidence="1">
    <location>
        <begin position="1"/>
        <end position="19"/>
    </location>
</feature>
<evidence type="ECO:0000256" key="1">
    <source>
        <dbReference type="SAM" id="MobiDB-lite"/>
    </source>
</evidence>
<feature type="compositionally biased region" description="Basic and acidic residues" evidence="1">
    <location>
        <begin position="20"/>
        <end position="30"/>
    </location>
</feature>
<feature type="domain" description="Dynein heavy chain linker" evidence="2">
    <location>
        <begin position="762"/>
        <end position="838"/>
    </location>
</feature>
<evidence type="ECO:0000313" key="3">
    <source>
        <dbReference type="EMBL" id="KAK2815675.1"/>
    </source>
</evidence>
<dbReference type="InterPro" id="IPR026983">
    <property type="entry name" value="DHC"/>
</dbReference>
<dbReference type="Proteomes" id="UP001187415">
    <property type="component" value="Unassembled WGS sequence"/>
</dbReference>
<dbReference type="GO" id="GO:0045505">
    <property type="term" value="F:dynein intermediate chain binding"/>
    <property type="evidence" value="ECO:0007669"/>
    <property type="project" value="InterPro"/>
</dbReference>
<keyword evidence="4" id="KW-1185">Reference proteome</keyword>
<comment type="caution">
    <text evidence="3">The sequence shown here is derived from an EMBL/GenBank/DDBJ whole genome shotgun (WGS) entry which is preliminary data.</text>
</comment>
<reference evidence="3" key="1">
    <citation type="submission" date="2023-07" db="EMBL/GenBank/DDBJ databases">
        <title>Chromosome-level Genome Assembly of Striped Snakehead (Channa striata).</title>
        <authorList>
            <person name="Liu H."/>
        </authorList>
    </citation>
    <scope>NUCLEOTIDE SEQUENCE</scope>
    <source>
        <strain evidence="3">Gz</strain>
        <tissue evidence="3">Muscle</tissue>
    </source>
</reference>